<evidence type="ECO:0000256" key="6">
    <source>
        <dbReference type="SAM" id="SignalP"/>
    </source>
</evidence>
<comment type="subcellular location">
    <subcellularLocation>
        <location evidence="1">Membrane</location>
    </subcellularLocation>
</comment>
<proteinExistence type="predicted"/>
<dbReference type="SUPFAM" id="SSF53822">
    <property type="entry name" value="Periplasmic binding protein-like I"/>
    <property type="match status" value="1"/>
</dbReference>
<dbReference type="GO" id="GO:0016020">
    <property type="term" value="C:membrane"/>
    <property type="evidence" value="ECO:0007669"/>
    <property type="project" value="UniProtKB-SubCell"/>
</dbReference>
<evidence type="ECO:0000256" key="3">
    <source>
        <dbReference type="ARBA" id="ARBA00022989"/>
    </source>
</evidence>
<feature type="signal peptide" evidence="6">
    <location>
        <begin position="1"/>
        <end position="17"/>
    </location>
</feature>
<evidence type="ECO:0000259" key="7">
    <source>
        <dbReference type="Pfam" id="PF01094"/>
    </source>
</evidence>
<evidence type="ECO:0000256" key="4">
    <source>
        <dbReference type="ARBA" id="ARBA00023136"/>
    </source>
</evidence>
<feature type="chain" id="PRO_5041323746" description="Receptor ligand binding region domain-containing protein" evidence="6">
    <location>
        <begin position="18"/>
        <end position="428"/>
    </location>
</feature>
<dbReference type="Proteomes" id="UP001168972">
    <property type="component" value="Unassembled WGS sequence"/>
</dbReference>
<dbReference type="InterPro" id="IPR001828">
    <property type="entry name" value="ANF_lig-bd_rcpt"/>
</dbReference>
<evidence type="ECO:0000313" key="8">
    <source>
        <dbReference type="EMBL" id="KAK0168071.1"/>
    </source>
</evidence>
<reference evidence="8" key="2">
    <citation type="submission" date="2023-03" db="EMBL/GenBank/DDBJ databases">
        <authorList>
            <person name="Inwood S.N."/>
            <person name="Skelly J.G."/>
            <person name="Guhlin J."/>
            <person name="Harrop T.W.R."/>
            <person name="Goldson S.G."/>
            <person name="Dearden P.K."/>
        </authorList>
    </citation>
    <scope>NUCLEOTIDE SEQUENCE</scope>
    <source>
        <strain evidence="8">Lincoln</strain>
        <tissue evidence="8">Whole body</tissue>
    </source>
</reference>
<keyword evidence="3" id="KW-1133">Transmembrane helix</keyword>
<keyword evidence="6" id="KW-0732">Signal</keyword>
<evidence type="ECO:0000256" key="2">
    <source>
        <dbReference type="ARBA" id="ARBA00022692"/>
    </source>
</evidence>
<protein>
    <recommendedName>
        <fullName evidence="7">Receptor ligand binding region domain-containing protein</fullName>
    </recommendedName>
</protein>
<dbReference type="PANTHER" id="PTHR24060">
    <property type="entry name" value="METABOTROPIC GLUTAMATE RECEPTOR"/>
    <property type="match status" value="1"/>
</dbReference>
<dbReference type="Pfam" id="PF01094">
    <property type="entry name" value="ANF_receptor"/>
    <property type="match status" value="1"/>
</dbReference>
<sequence length="428" mass="48949">MWIPLTLFTIFWCFVNARPTNEWKSNRFSSHEISMIQRNDSLPRLNIGLIVPYTNFGAREYTKAINKAVANLHKASRGLRKYKFLEHYQFTQHHIRNVMMELTPSPTAILNSLCKEFLTVNVSAILYLMNYEQYGRSTASAQYFLQLAGYLGIPVIAWNADNSGLERRASQSSLQLQLAPSLEHQTAAMLSILERYKWHQFSVVTSQIAGHDDFIQAVRERISDMQDTFKFTILNAVLVTKPMDLLELVKSESRVMLLYATREEAIHILTAARDLKITGENYVWVVTQSVIENLQTPNQFPVGMLGVHFDTSSTSLVNEIATAIKVYAYAVEDFVNDPNNVNHSLNTALSCEGLGESRWNTGDRFFRYLKNVSVEGDHGKPHIEFTQDGVLKAAELKIMNLRPGVSKQLVWEERNNWTILKKKFGEFK</sequence>
<reference evidence="8" key="1">
    <citation type="journal article" date="2023" name="bioRxiv">
        <title>Scaffold-level genome assemblies of two parasitoid biocontrol wasps reveal the parthenogenesis mechanism and an associated novel virus.</title>
        <authorList>
            <person name="Inwood S."/>
            <person name="Skelly J."/>
            <person name="Guhlin J."/>
            <person name="Harrop T."/>
            <person name="Goldson S."/>
            <person name="Dearden P."/>
        </authorList>
    </citation>
    <scope>NUCLEOTIDE SEQUENCE</scope>
    <source>
        <strain evidence="8">Lincoln</strain>
        <tissue evidence="8">Whole body</tissue>
    </source>
</reference>
<evidence type="ECO:0000256" key="1">
    <source>
        <dbReference type="ARBA" id="ARBA00004370"/>
    </source>
</evidence>
<keyword evidence="5" id="KW-0325">Glycoprotein</keyword>
<dbReference type="InterPro" id="IPR050726">
    <property type="entry name" value="mGluR"/>
</dbReference>
<evidence type="ECO:0000256" key="5">
    <source>
        <dbReference type="ARBA" id="ARBA00023180"/>
    </source>
</evidence>
<dbReference type="FunFam" id="3.40.50.2300:FF:000193">
    <property type="entry name" value="Glutamate receptor ionotropic, NMDA 2B"/>
    <property type="match status" value="1"/>
</dbReference>
<organism evidence="8 9">
    <name type="scientific">Microctonus hyperodae</name>
    <name type="common">Parasitoid wasp</name>
    <dbReference type="NCBI Taxonomy" id="165561"/>
    <lineage>
        <taxon>Eukaryota</taxon>
        <taxon>Metazoa</taxon>
        <taxon>Ecdysozoa</taxon>
        <taxon>Arthropoda</taxon>
        <taxon>Hexapoda</taxon>
        <taxon>Insecta</taxon>
        <taxon>Pterygota</taxon>
        <taxon>Neoptera</taxon>
        <taxon>Endopterygota</taxon>
        <taxon>Hymenoptera</taxon>
        <taxon>Apocrita</taxon>
        <taxon>Ichneumonoidea</taxon>
        <taxon>Braconidae</taxon>
        <taxon>Euphorinae</taxon>
        <taxon>Microctonus</taxon>
    </lineage>
</organism>
<dbReference type="EMBL" id="JAQQBR010001831">
    <property type="protein sequence ID" value="KAK0168071.1"/>
    <property type="molecule type" value="Genomic_DNA"/>
</dbReference>
<feature type="domain" description="Receptor ligand binding region" evidence="7">
    <location>
        <begin position="136"/>
        <end position="402"/>
    </location>
</feature>
<dbReference type="Gene3D" id="3.40.50.2300">
    <property type="match status" value="2"/>
</dbReference>
<keyword evidence="4" id="KW-0472">Membrane</keyword>
<gene>
    <name evidence="8" type="ORF">PV327_001909</name>
</gene>
<accession>A0AA39KNS2</accession>
<name>A0AA39KNS2_MICHY</name>
<keyword evidence="2" id="KW-0812">Transmembrane</keyword>
<keyword evidence="9" id="KW-1185">Reference proteome</keyword>
<dbReference type="AlphaFoldDB" id="A0AA39KNS2"/>
<dbReference type="InterPro" id="IPR028082">
    <property type="entry name" value="Peripla_BP_I"/>
</dbReference>
<comment type="caution">
    <text evidence="8">The sequence shown here is derived from an EMBL/GenBank/DDBJ whole genome shotgun (WGS) entry which is preliminary data.</text>
</comment>
<evidence type="ECO:0000313" key="9">
    <source>
        <dbReference type="Proteomes" id="UP001168972"/>
    </source>
</evidence>